<dbReference type="OrthoDB" id="9800461at2"/>
<proteinExistence type="predicted"/>
<comment type="caution">
    <text evidence="2">The sequence shown here is derived from an EMBL/GenBank/DDBJ whole genome shotgun (WGS) entry which is preliminary data.</text>
</comment>
<dbReference type="Gene3D" id="3.90.1150.200">
    <property type="match status" value="1"/>
</dbReference>
<reference evidence="2 3" key="1">
    <citation type="submission" date="2018-06" db="EMBL/GenBank/DDBJ databases">
        <title>Genomic Encyclopedia of Archaeal and Bacterial Type Strains, Phase II (KMG-II): from individual species to whole genera.</title>
        <authorList>
            <person name="Goeker M."/>
        </authorList>
    </citation>
    <scope>NUCLEOTIDE SEQUENCE [LARGE SCALE GENOMIC DNA]</scope>
    <source>
        <strain evidence="2 3">DSM 23446</strain>
    </source>
</reference>
<organism evidence="2 3">
    <name type="scientific">Algoriphagus yeomjeoni</name>
    <dbReference type="NCBI Taxonomy" id="291403"/>
    <lineage>
        <taxon>Bacteria</taxon>
        <taxon>Pseudomonadati</taxon>
        <taxon>Bacteroidota</taxon>
        <taxon>Cytophagia</taxon>
        <taxon>Cytophagales</taxon>
        <taxon>Cyclobacteriaceae</taxon>
        <taxon>Algoriphagus</taxon>
    </lineage>
</organism>
<dbReference type="AlphaFoldDB" id="A0A327P6U5"/>
<name>A0A327P6U5_9BACT</name>
<feature type="domain" description="YdhG-like" evidence="1">
    <location>
        <begin position="29"/>
        <end position="126"/>
    </location>
</feature>
<evidence type="ECO:0000259" key="1">
    <source>
        <dbReference type="Pfam" id="PF08818"/>
    </source>
</evidence>
<dbReference type="InterPro" id="IPR016786">
    <property type="entry name" value="YdeI_bac"/>
</dbReference>
<keyword evidence="3" id="KW-1185">Reference proteome</keyword>
<dbReference type="InterPro" id="IPR014922">
    <property type="entry name" value="YdhG-like"/>
</dbReference>
<dbReference type="PIRSF" id="PIRSF021308">
    <property type="entry name" value="UCP021308"/>
    <property type="match status" value="1"/>
</dbReference>
<dbReference type="Pfam" id="PF08818">
    <property type="entry name" value="DUF1801"/>
    <property type="match status" value="1"/>
</dbReference>
<protein>
    <submittedName>
        <fullName evidence="2">Uncharacterized protein YdeI (YjbR/CyaY-like superfamily)</fullName>
    </submittedName>
</protein>
<dbReference type="RefSeq" id="WP_111612239.1">
    <property type="nucleotide sequence ID" value="NZ_QLLK01000008.1"/>
</dbReference>
<evidence type="ECO:0000313" key="3">
    <source>
        <dbReference type="Proteomes" id="UP000249610"/>
    </source>
</evidence>
<dbReference type="SUPFAM" id="SSF159888">
    <property type="entry name" value="YdhG-like"/>
    <property type="match status" value="1"/>
</dbReference>
<dbReference type="Pfam" id="PF13376">
    <property type="entry name" value="OmdA"/>
    <property type="match status" value="1"/>
</dbReference>
<evidence type="ECO:0000313" key="2">
    <source>
        <dbReference type="EMBL" id="RAI87985.1"/>
    </source>
</evidence>
<gene>
    <name evidence="2" type="ORF">LV83_02902</name>
</gene>
<dbReference type="EMBL" id="QLLK01000008">
    <property type="protein sequence ID" value="RAI87985.1"/>
    <property type="molecule type" value="Genomic_DNA"/>
</dbReference>
<sequence length="206" mass="23292">MNTSAEAYFSEGCGRCQLGGTPQCKVHSWTEELSLLRKLILDSGLNEEAKWGVPTYTFQKKNVLILAAFKEYCSISFFKGALLSDEHKILVKPGENTQAGRLIKFTDVKKIKELKAVIKAYIFEAIEIEKEGLVVEFKKNPEPIPEELKTKLENDPVFKSAFEALTPGRQRGYILYFSAPKQSITRESRIEKFAPKILEGIGLNDR</sequence>
<accession>A0A327P6U5</accession>
<dbReference type="Proteomes" id="UP000249610">
    <property type="component" value="Unassembled WGS sequence"/>
</dbReference>